<evidence type="ECO:0000259" key="1">
    <source>
        <dbReference type="PROSITE" id="PS51925"/>
    </source>
</evidence>
<evidence type="ECO:0000313" key="2">
    <source>
        <dbReference type="EMBL" id="EPZ33560.1"/>
    </source>
</evidence>
<dbReference type="AlphaFoldDB" id="A0A075ATR2"/>
<feature type="domain" description="DM2" evidence="1">
    <location>
        <begin position="146"/>
        <end position="223"/>
    </location>
</feature>
<accession>A0A075ATR2</accession>
<dbReference type="CDD" id="cd10568">
    <property type="entry name" value="SWIB_like"/>
    <property type="match status" value="1"/>
</dbReference>
<name>A0A075ATR2_ROZAC</name>
<dbReference type="SUPFAM" id="SSF47592">
    <property type="entry name" value="SWIB/MDM2 domain"/>
    <property type="match status" value="1"/>
</dbReference>
<evidence type="ECO:0000313" key="3">
    <source>
        <dbReference type="Proteomes" id="UP000030755"/>
    </source>
</evidence>
<dbReference type="InterPro" id="IPR003121">
    <property type="entry name" value="SWIB_MDM2_domain"/>
</dbReference>
<reference evidence="2 3" key="1">
    <citation type="journal article" date="2013" name="Curr. Biol.">
        <title>Shared signatures of parasitism and phylogenomics unite Cryptomycota and microsporidia.</title>
        <authorList>
            <person name="James T.Y."/>
            <person name="Pelin A."/>
            <person name="Bonen L."/>
            <person name="Ahrendt S."/>
            <person name="Sain D."/>
            <person name="Corradi N."/>
            <person name="Stajich J.E."/>
        </authorList>
    </citation>
    <scope>NUCLEOTIDE SEQUENCE [LARGE SCALE GENOMIC DNA]</scope>
    <source>
        <strain evidence="2 3">CSF55</strain>
    </source>
</reference>
<organism evidence="2 3">
    <name type="scientific">Rozella allomycis (strain CSF55)</name>
    <dbReference type="NCBI Taxonomy" id="988480"/>
    <lineage>
        <taxon>Eukaryota</taxon>
        <taxon>Fungi</taxon>
        <taxon>Fungi incertae sedis</taxon>
        <taxon>Cryptomycota</taxon>
        <taxon>Cryptomycota incertae sedis</taxon>
        <taxon>Rozella</taxon>
    </lineage>
</organism>
<dbReference type="InterPro" id="IPR019835">
    <property type="entry name" value="SWIB_domain"/>
</dbReference>
<protein>
    <submittedName>
        <fullName evidence="2">SWIB/MDM2 domain-containing protein</fullName>
    </submittedName>
</protein>
<proteinExistence type="predicted"/>
<dbReference type="EMBL" id="KE561047">
    <property type="protein sequence ID" value="EPZ33560.1"/>
    <property type="molecule type" value="Genomic_DNA"/>
</dbReference>
<dbReference type="Proteomes" id="UP000030755">
    <property type="component" value="Unassembled WGS sequence"/>
</dbReference>
<dbReference type="OrthoDB" id="10263741at2759"/>
<gene>
    <name evidence="2" type="ORF">O9G_000335</name>
</gene>
<dbReference type="OMA" id="NFRCNEP"/>
<dbReference type="HOGENOM" id="CLU_023529_1_0_1"/>
<dbReference type="Pfam" id="PF02201">
    <property type="entry name" value="SWIB"/>
    <property type="match status" value="1"/>
</dbReference>
<dbReference type="InterPro" id="IPR036885">
    <property type="entry name" value="SWIB_MDM2_dom_sf"/>
</dbReference>
<dbReference type="Gene3D" id="1.10.245.10">
    <property type="entry name" value="SWIB/MDM2 domain"/>
    <property type="match status" value="1"/>
</dbReference>
<dbReference type="PANTHER" id="PTHR13844">
    <property type="entry name" value="SWI/SNF-RELATED MATRIX-ASSOCIATED ACTIN-DEPENDENT REGULATOR OF CHROMATIN SUBFAMILY D"/>
    <property type="match status" value="1"/>
</dbReference>
<dbReference type="SMART" id="SM00151">
    <property type="entry name" value="SWIB"/>
    <property type="match status" value="1"/>
</dbReference>
<dbReference type="STRING" id="988480.A0A075ATR2"/>
<sequence>MQQPQATSVPNRKHKKRTFDIKFPEQLAKIIPDISLYDRLVAAEQKIDSIIMRKNIEIQDAAFQPKGSPQMITFDISTDVSVQGWSSRKITSVLKGVAVVYKDPNTLQESAVQWVRTTNVQDSDGFVMRRNTPMSSNARLILKIENTPERFRLSPALSKAIGLTIDTQSNVLFAVWSYIKANRLQDVHDKKIIINDDVFIEVFKVPKMSFSMLPELIQQHLTPLEPIAIPLEFSENQFNTKVEVLAFIQDPIINDYREYATKALQIKDTIALDEKISQILQVSHKSKVKREFMEGFSQDPTVLGEITPEFSEAERSEFYEQDWVRDLLPYYTMERANSSLRNSR</sequence>
<keyword evidence="3" id="KW-1185">Reference proteome</keyword>
<dbReference type="PROSITE" id="PS51925">
    <property type="entry name" value="SWIB_MDM2"/>
    <property type="match status" value="1"/>
</dbReference>